<dbReference type="Gene3D" id="1.10.260.40">
    <property type="entry name" value="lambda repressor-like DNA-binding domains"/>
    <property type="match status" value="1"/>
</dbReference>
<dbReference type="CDD" id="cd00093">
    <property type="entry name" value="HTH_XRE"/>
    <property type="match status" value="1"/>
</dbReference>
<sequence>MSPVTHKFAAGEIKRARDSLRNPLSPKELADGCDVNEQTIRRAERGIPINKQAAAKIAKYLHELGGRVEGPFKLDDGDLIDSFFSTFPNQRGKIKSCLRFDFARGEQNKLIVTEMTSFRKAASSSKDINFRFGGTTEEILSMKSLEFQVEEKGILEEVGKPNGDLYSQVTRVTDKGTEEEKIGLSVPLPPKWLNKSCIMTTHAKYEVPSDQIFTWNTAYHAKGFQLEIIPPSKPKLKIQVQYFLMEAPKIDEEAVSGEGRMKRIYSSRRYVPAGCGLIWRFNKAN</sequence>
<gene>
    <name evidence="1" type="ORF">XF8B_03500</name>
</gene>
<dbReference type="InterPro" id="IPR010982">
    <property type="entry name" value="Lambda_DNA-bd_dom_sf"/>
</dbReference>
<dbReference type="EMBL" id="AP023097">
    <property type="protein sequence ID" value="BCE70239.1"/>
    <property type="molecule type" value="Genomic_DNA"/>
</dbReference>
<accession>A0A810B2Q5</accession>
<organism evidence="1">
    <name type="scientific">Bradyrhizobium diazoefficiens</name>
    <dbReference type="NCBI Taxonomy" id="1355477"/>
    <lineage>
        <taxon>Bacteria</taxon>
        <taxon>Pseudomonadati</taxon>
        <taxon>Pseudomonadota</taxon>
        <taxon>Alphaproteobacteria</taxon>
        <taxon>Hyphomicrobiales</taxon>
        <taxon>Nitrobacteraceae</taxon>
        <taxon>Bradyrhizobium</taxon>
    </lineage>
</organism>
<name>A0A810B2Q5_9BRAD</name>
<dbReference type="GO" id="GO:0003677">
    <property type="term" value="F:DNA binding"/>
    <property type="evidence" value="ECO:0007669"/>
    <property type="project" value="InterPro"/>
</dbReference>
<proteinExistence type="predicted"/>
<evidence type="ECO:0000313" key="1">
    <source>
        <dbReference type="EMBL" id="BCE70239.1"/>
    </source>
</evidence>
<reference evidence="1" key="1">
    <citation type="submission" date="2020-05" db="EMBL/GenBank/DDBJ databases">
        <title>Complete genome sequence of Bradyrhizobium diazoefficiens XF8 isolated from soybean nodule.</title>
        <authorList>
            <person name="Noda R."/>
            <person name="Kakizaki K."/>
            <person name="Minamisawa K."/>
        </authorList>
    </citation>
    <scope>NUCLEOTIDE SEQUENCE</scope>
    <source>
        <strain evidence="1">XF8</strain>
    </source>
</reference>
<protein>
    <submittedName>
        <fullName evidence="1">Uncharacterized protein</fullName>
    </submittedName>
</protein>
<dbReference type="AlphaFoldDB" id="A0A810B2Q5"/>
<dbReference type="InterPro" id="IPR001387">
    <property type="entry name" value="Cro/C1-type_HTH"/>
</dbReference>